<protein>
    <submittedName>
        <fullName evidence="2">Uncharacterized protein</fullName>
    </submittedName>
</protein>
<dbReference type="EMBL" id="RWGY01000002">
    <property type="protein sequence ID" value="TVU48951.1"/>
    <property type="molecule type" value="Genomic_DNA"/>
</dbReference>
<accession>A0A5J9WLI6</accession>
<gene>
    <name evidence="2" type="ORF">EJB05_00237</name>
</gene>
<dbReference type="Proteomes" id="UP000324897">
    <property type="component" value="Chromosome 6"/>
</dbReference>
<proteinExistence type="predicted"/>
<evidence type="ECO:0000313" key="2">
    <source>
        <dbReference type="EMBL" id="TVU48951.1"/>
    </source>
</evidence>
<comment type="caution">
    <text evidence="2">The sequence shown here is derived from an EMBL/GenBank/DDBJ whole genome shotgun (WGS) entry which is preliminary data.</text>
</comment>
<evidence type="ECO:0000313" key="3">
    <source>
        <dbReference type="Proteomes" id="UP000324897"/>
    </source>
</evidence>
<dbReference type="AlphaFoldDB" id="A0A5J9WLI6"/>
<sequence length="136" mass="13904">MRICKPQGTFQWPNTSAGGEACSPTALPEPLTPGGDLVITNFDAVIYNLAPSSLEEYLATDGLPTPTSASSTTAFSTRLPRTPGSPLLPPSMTVVGDDVQADTSSSSSAPCMLEAGKKVLDGGNVGTELALATPSY</sequence>
<feature type="non-terminal residue" evidence="2">
    <location>
        <position position="1"/>
    </location>
</feature>
<dbReference type="Gramene" id="TVU48951">
    <property type="protein sequence ID" value="TVU48951"/>
    <property type="gene ID" value="EJB05_00237"/>
</dbReference>
<name>A0A5J9WLI6_9POAL</name>
<feature type="region of interest" description="Disordered" evidence="1">
    <location>
        <begin position="60"/>
        <end position="88"/>
    </location>
</feature>
<keyword evidence="3" id="KW-1185">Reference proteome</keyword>
<reference evidence="2 3" key="1">
    <citation type="journal article" date="2019" name="Sci. Rep.">
        <title>A high-quality genome of Eragrostis curvula grass provides insights into Poaceae evolution and supports new strategies to enhance forage quality.</title>
        <authorList>
            <person name="Carballo J."/>
            <person name="Santos B.A.C.M."/>
            <person name="Zappacosta D."/>
            <person name="Garbus I."/>
            <person name="Selva J.P."/>
            <person name="Gallo C.A."/>
            <person name="Diaz A."/>
            <person name="Albertini E."/>
            <person name="Caccamo M."/>
            <person name="Echenique V."/>
        </authorList>
    </citation>
    <scope>NUCLEOTIDE SEQUENCE [LARGE SCALE GENOMIC DNA]</scope>
    <source>
        <strain evidence="3">cv. Victoria</strain>
        <tissue evidence="2">Leaf</tissue>
    </source>
</reference>
<evidence type="ECO:0000256" key="1">
    <source>
        <dbReference type="SAM" id="MobiDB-lite"/>
    </source>
</evidence>
<feature type="compositionally biased region" description="Low complexity" evidence="1">
    <location>
        <begin position="64"/>
        <end position="77"/>
    </location>
</feature>
<organism evidence="2 3">
    <name type="scientific">Eragrostis curvula</name>
    <name type="common">weeping love grass</name>
    <dbReference type="NCBI Taxonomy" id="38414"/>
    <lineage>
        <taxon>Eukaryota</taxon>
        <taxon>Viridiplantae</taxon>
        <taxon>Streptophyta</taxon>
        <taxon>Embryophyta</taxon>
        <taxon>Tracheophyta</taxon>
        <taxon>Spermatophyta</taxon>
        <taxon>Magnoliopsida</taxon>
        <taxon>Liliopsida</taxon>
        <taxon>Poales</taxon>
        <taxon>Poaceae</taxon>
        <taxon>PACMAD clade</taxon>
        <taxon>Chloridoideae</taxon>
        <taxon>Eragrostideae</taxon>
        <taxon>Eragrostidinae</taxon>
        <taxon>Eragrostis</taxon>
    </lineage>
</organism>